<evidence type="ECO:0000313" key="10">
    <source>
        <dbReference type="EMBL" id="RXH77677.1"/>
    </source>
</evidence>
<dbReference type="GO" id="GO:0012511">
    <property type="term" value="C:monolayer-surrounded lipid storage body"/>
    <property type="evidence" value="ECO:0007669"/>
    <property type="project" value="InterPro"/>
</dbReference>
<evidence type="ECO:0000256" key="7">
    <source>
        <dbReference type="ARBA" id="ARBA00022989"/>
    </source>
</evidence>
<dbReference type="OrthoDB" id="1929188at2759"/>
<evidence type="ECO:0000256" key="9">
    <source>
        <dbReference type="SAM" id="Phobius"/>
    </source>
</evidence>
<dbReference type="EMBL" id="RDQH01000340">
    <property type="protein sequence ID" value="RXH77677.1"/>
    <property type="molecule type" value="Genomic_DNA"/>
</dbReference>
<keyword evidence="8 9" id="KW-0472">Membrane</keyword>
<dbReference type="Gramene" id="mRNA:MD14G0151700">
    <property type="protein sequence ID" value="CDS:MD14G0151700.1"/>
    <property type="gene ID" value="MD14G0151700"/>
</dbReference>
<feature type="transmembrane region" description="Helical" evidence="9">
    <location>
        <begin position="61"/>
        <end position="90"/>
    </location>
</feature>
<comment type="subcellular location">
    <subcellularLocation>
        <location evidence="3">Lipid droplet</location>
    </subcellularLocation>
    <subcellularLocation>
        <location evidence="2">Membrane</location>
        <topology evidence="2">Multi-pass membrane protein</topology>
    </subcellularLocation>
</comment>
<evidence type="ECO:0000256" key="1">
    <source>
        <dbReference type="ARBA" id="ARBA00002582"/>
    </source>
</evidence>
<keyword evidence="5" id="KW-0551">Lipid droplet</keyword>
<dbReference type="GO" id="GO:0010344">
    <property type="term" value="P:seed oilbody biogenesis"/>
    <property type="evidence" value="ECO:0007669"/>
    <property type="project" value="TreeGrafter"/>
</dbReference>
<organism evidence="10 11">
    <name type="scientific">Malus domestica</name>
    <name type="common">Apple</name>
    <name type="synonym">Pyrus malus</name>
    <dbReference type="NCBI Taxonomy" id="3750"/>
    <lineage>
        <taxon>Eukaryota</taxon>
        <taxon>Viridiplantae</taxon>
        <taxon>Streptophyta</taxon>
        <taxon>Embryophyta</taxon>
        <taxon>Tracheophyta</taxon>
        <taxon>Spermatophyta</taxon>
        <taxon>Magnoliopsida</taxon>
        <taxon>eudicotyledons</taxon>
        <taxon>Gunneridae</taxon>
        <taxon>Pentapetalae</taxon>
        <taxon>rosids</taxon>
        <taxon>fabids</taxon>
        <taxon>Rosales</taxon>
        <taxon>Rosaceae</taxon>
        <taxon>Amygdaloideae</taxon>
        <taxon>Maleae</taxon>
        <taxon>Malus</taxon>
    </lineage>
</organism>
<comment type="similarity">
    <text evidence="4">Belongs to the oleosin family.</text>
</comment>
<evidence type="ECO:0008006" key="12">
    <source>
        <dbReference type="Google" id="ProtNLM"/>
    </source>
</evidence>
<dbReference type="PANTHER" id="PTHR33203:SF44">
    <property type="entry name" value="OLEOSIN 20.3 KDA"/>
    <property type="match status" value="1"/>
</dbReference>
<evidence type="ECO:0000256" key="3">
    <source>
        <dbReference type="ARBA" id="ARBA00004502"/>
    </source>
</evidence>
<evidence type="ECO:0000256" key="2">
    <source>
        <dbReference type="ARBA" id="ARBA00004141"/>
    </source>
</evidence>
<evidence type="ECO:0000256" key="8">
    <source>
        <dbReference type="ARBA" id="ARBA00023136"/>
    </source>
</evidence>
<proteinExistence type="inferred from homology"/>
<evidence type="ECO:0000256" key="5">
    <source>
        <dbReference type="ARBA" id="ARBA00022677"/>
    </source>
</evidence>
<gene>
    <name evidence="10" type="ORF">DVH24_039648</name>
</gene>
<dbReference type="AlphaFoldDB" id="A0A498I6V8"/>
<reference evidence="10 11" key="1">
    <citation type="submission" date="2018-10" db="EMBL/GenBank/DDBJ databases">
        <title>A high-quality apple genome assembly.</title>
        <authorList>
            <person name="Hu J."/>
        </authorList>
    </citation>
    <scope>NUCLEOTIDE SEQUENCE [LARGE SCALE GENOMIC DNA]</scope>
    <source>
        <strain evidence="11">cv. HFTH1</strain>
        <tissue evidence="10">Young leaf</tissue>
    </source>
</reference>
<sequence length="208" mass="22626">MADQNYRQQQPQHQGYQSHIQFDNPQHQGYQTHYQYDQQQRYPFEVGKSFRPQNGSSASNFLAIATLVPVGGTLLLLAGLTLAGTIIGLAVTTPLFVIFSPVLVPAVVVIFLSVTGILTSGAFGVTALSSFSWLAHYLSRSRLPQTMGQKVQETTGYLGQKVQETAGYLGQKVEETGDFVGHKMQETGGQVGQMTKDVGETIQQGRGS</sequence>
<dbReference type="GO" id="GO:0019915">
    <property type="term" value="P:lipid storage"/>
    <property type="evidence" value="ECO:0007669"/>
    <property type="project" value="TreeGrafter"/>
</dbReference>
<keyword evidence="11" id="KW-1185">Reference proteome</keyword>
<dbReference type="InterPro" id="IPR000136">
    <property type="entry name" value="Oleosin"/>
</dbReference>
<accession>A0A498I6V8</accession>
<dbReference type="PANTHER" id="PTHR33203">
    <property type="entry name" value="OLEOSIN"/>
    <property type="match status" value="1"/>
</dbReference>
<evidence type="ECO:0000256" key="4">
    <source>
        <dbReference type="ARBA" id="ARBA00010858"/>
    </source>
</evidence>
<protein>
    <recommendedName>
        <fullName evidence="12">Oleosin</fullName>
    </recommendedName>
</protein>
<keyword evidence="6 9" id="KW-0812">Transmembrane</keyword>
<dbReference type="GO" id="GO:0016020">
    <property type="term" value="C:membrane"/>
    <property type="evidence" value="ECO:0007669"/>
    <property type="project" value="UniProtKB-SubCell"/>
</dbReference>
<evidence type="ECO:0000256" key="6">
    <source>
        <dbReference type="ARBA" id="ARBA00022692"/>
    </source>
</evidence>
<dbReference type="Proteomes" id="UP000290289">
    <property type="component" value="Chromosome 14"/>
</dbReference>
<keyword evidence="7 9" id="KW-1133">Transmembrane helix</keyword>
<evidence type="ECO:0000313" key="11">
    <source>
        <dbReference type="Proteomes" id="UP000290289"/>
    </source>
</evidence>
<dbReference type="Pfam" id="PF01277">
    <property type="entry name" value="Oleosin"/>
    <property type="match status" value="1"/>
</dbReference>
<dbReference type="GO" id="GO:0050826">
    <property type="term" value="P:response to freezing"/>
    <property type="evidence" value="ECO:0007669"/>
    <property type="project" value="TreeGrafter"/>
</dbReference>
<comment type="caution">
    <text evidence="10">The sequence shown here is derived from an EMBL/GenBank/DDBJ whole genome shotgun (WGS) entry which is preliminary data.</text>
</comment>
<feature type="transmembrane region" description="Helical" evidence="9">
    <location>
        <begin position="102"/>
        <end position="135"/>
    </location>
</feature>
<name>A0A498I6V8_MALDO</name>
<comment type="function">
    <text evidence="1">May have a structural role to stabilize the lipid body during desiccation of the seed by preventing coalescence of the oil. Probably interacts with both lipid and phospholipid moieties of lipid bodies. May also provide recognition signals for specific lipase anchorage in lipolysis during seedling growth.</text>
</comment>